<feature type="compositionally biased region" description="Gly residues" evidence="1">
    <location>
        <begin position="245"/>
        <end position="255"/>
    </location>
</feature>
<dbReference type="Proteomes" id="UP000471293">
    <property type="component" value="Unassembled WGS sequence"/>
</dbReference>
<dbReference type="InterPro" id="IPR014867">
    <property type="entry name" value="Spore_coat_CotH_CotH2/3/7"/>
</dbReference>
<proteinExistence type="predicted"/>
<feature type="region of interest" description="Disordered" evidence="1">
    <location>
        <begin position="236"/>
        <end position="300"/>
    </location>
</feature>
<dbReference type="EMBL" id="JAAGLQ010000728">
    <property type="protein sequence ID" value="NEA20554.1"/>
    <property type="molecule type" value="Genomic_DNA"/>
</dbReference>
<dbReference type="PANTHER" id="PTHR40050:SF1">
    <property type="entry name" value="INNER SPORE COAT PROTEIN H"/>
    <property type="match status" value="1"/>
</dbReference>
<dbReference type="RefSeq" id="WP_203633376.1">
    <property type="nucleotide sequence ID" value="NZ_JAAGLQ010000728.1"/>
</dbReference>
<keyword evidence="2" id="KW-0167">Capsid protein</keyword>
<feature type="compositionally biased region" description="Low complexity" evidence="1">
    <location>
        <begin position="256"/>
        <end position="281"/>
    </location>
</feature>
<protein>
    <submittedName>
        <fullName evidence="2">Spore coat protein CotH</fullName>
    </submittedName>
</protein>
<sequence length="382" mass="40251">TGGAAAGQGPGGAAGGGRGGGMTQYDLSADKPEELPWLIKIDEYVEGRAYQGEREISLRPGSNAEVPFNEALALSLMKESGEPAERYGFSTLQINDRPAAARLMVENPDTEYAEAVGGESVVYKARAGGSFAYQGDDPSDYKASFRQLNKVGSQDLEPVMKLIKWVEEASDEEFAEDLGTHLDVESFATYVAAQNLLMNFDDMAGPGKNYLLGYDLDTKKFSVLGWDYNLTFSGDATAGPDDETGMGGGPGGGRPGEMPEGMPEGAPEGMPEGAPEGMPEGLPGGADGGEGRGGGPGGMTGHALKDRFLELDAFDEVYKTAYRDLYETFYASGKATEALKNISEQAVRAGIPSQDVTTAVDALRTTVTERTTALAKDEEVAG</sequence>
<dbReference type="PANTHER" id="PTHR40050">
    <property type="entry name" value="INNER SPORE COAT PROTEIN H"/>
    <property type="match status" value="1"/>
</dbReference>
<evidence type="ECO:0000313" key="3">
    <source>
        <dbReference type="Proteomes" id="UP000471293"/>
    </source>
</evidence>
<comment type="caution">
    <text evidence="2">The sequence shown here is derived from an EMBL/GenBank/DDBJ whole genome shotgun (WGS) entry which is preliminary data.</text>
</comment>
<feature type="region of interest" description="Disordered" evidence="1">
    <location>
        <begin position="1"/>
        <end position="27"/>
    </location>
</feature>
<evidence type="ECO:0000256" key="1">
    <source>
        <dbReference type="SAM" id="MobiDB-lite"/>
    </source>
</evidence>
<reference evidence="2 3" key="1">
    <citation type="submission" date="2020-01" db="EMBL/GenBank/DDBJ databases">
        <title>Insect and environment-associated Actinomycetes.</title>
        <authorList>
            <person name="Currrie C."/>
            <person name="Chevrette M."/>
            <person name="Carlson C."/>
            <person name="Stubbendieck R."/>
            <person name="Wendt-Pienkowski E."/>
        </authorList>
    </citation>
    <scope>NUCLEOTIDE SEQUENCE [LARGE SCALE GENOMIC DNA]</scope>
    <source>
        <strain evidence="2 3">SID11342</strain>
    </source>
</reference>
<dbReference type="Pfam" id="PF08757">
    <property type="entry name" value="CotH"/>
    <property type="match status" value="1"/>
</dbReference>
<organism evidence="2 3">
    <name type="scientific">Streptomyces halstedii</name>
    <dbReference type="NCBI Taxonomy" id="1944"/>
    <lineage>
        <taxon>Bacteria</taxon>
        <taxon>Bacillati</taxon>
        <taxon>Actinomycetota</taxon>
        <taxon>Actinomycetes</taxon>
        <taxon>Kitasatosporales</taxon>
        <taxon>Streptomycetaceae</taxon>
        <taxon>Streptomyces</taxon>
    </lineage>
</organism>
<feature type="non-terminal residue" evidence="2">
    <location>
        <position position="1"/>
    </location>
</feature>
<accession>A0A6N9U9U4</accession>
<feature type="compositionally biased region" description="Gly residues" evidence="1">
    <location>
        <begin position="282"/>
        <end position="300"/>
    </location>
</feature>
<name>A0A6N9U9U4_STRHA</name>
<feature type="compositionally biased region" description="Gly residues" evidence="1">
    <location>
        <begin position="1"/>
        <end position="22"/>
    </location>
</feature>
<gene>
    <name evidence="2" type="ORF">G3I29_34985</name>
</gene>
<keyword evidence="2" id="KW-0946">Virion</keyword>
<evidence type="ECO:0000313" key="2">
    <source>
        <dbReference type="EMBL" id="NEA20554.1"/>
    </source>
</evidence>
<dbReference type="AlphaFoldDB" id="A0A6N9U9U4"/>